<dbReference type="InterPro" id="IPR036055">
    <property type="entry name" value="LDL_receptor-like_sf"/>
</dbReference>
<feature type="chain" id="PRO_5035783726" description="BPTI/Kunitz inhibitor domain-containing protein" evidence="5">
    <location>
        <begin position="21"/>
        <end position="202"/>
    </location>
</feature>
<feature type="disulfide bond" evidence="2">
    <location>
        <begin position="17"/>
        <end position="29"/>
    </location>
</feature>
<dbReference type="SMART" id="SM00131">
    <property type="entry name" value="KU"/>
    <property type="match status" value="1"/>
</dbReference>
<feature type="transmembrane region" description="Helical" evidence="4">
    <location>
        <begin position="144"/>
        <end position="165"/>
    </location>
</feature>
<proteinExistence type="predicted"/>
<evidence type="ECO:0000256" key="3">
    <source>
        <dbReference type="SAM" id="MobiDB-lite"/>
    </source>
</evidence>
<dbReference type="PROSITE" id="PS50279">
    <property type="entry name" value="BPTI_KUNITZ_2"/>
    <property type="match status" value="1"/>
</dbReference>
<dbReference type="EMBL" id="JAFBMS010000019">
    <property type="protein sequence ID" value="KAG9344844.1"/>
    <property type="molecule type" value="Genomic_DNA"/>
</dbReference>
<dbReference type="AlphaFoldDB" id="A0A8T2NXI1"/>
<feature type="disulfide bond" evidence="2">
    <location>
        <begin position="24"/>
        <end position="42"/>
    </location>
</feature>
<dbReference type="SUPFAM" id="SSF57362">
    <property type="entry name" value="BPTI-like"/>
    <property type="match status" value="1"/>
</dbReference>
<dbReference type="PROSITE" id="PS50068">
    <property type="entry name" value="LDLRA_2"/>
    <property type="match status" value="1"/>
</dbReference>
<dbReference type="GO" id="GO:0005886">
    <property type="term" value="C:plasma membrane"/>
    <property type="evidence" value="ECO:0007669"/>
    <property type="project" value="TreeGrafter"/>
</dbReference>
<dbReference type="OrthoDB" id="2019384at2759"/>
<feature type="disulfide bond" evidence="2">
    <location>
        <begin position="36"/>
        <end position="51"/>
    </location>
</feature>
<evidence type="ECO:0000256" key="2">
    <source>
        <dbReference type="PROSITE-ProRule" id="PRU00124"/>
    </source>
</evidence>
<keyword evidence="5" id="KW-0732">Signal</keyword>
<protein>
    <recommendedName>
        <fullName evidence="6">BPTI/Kunitz inhibitor domain-containing protein</fullName>
    </recommendedName>
</protein>
<evidence type="ECO:0000256" key="5">
    <source>
        <dbReference type="SAM" id="SignalP"/>
    </source>
</evidence>
<comment type="caution">
    <text evidence="7">The sequence shown here is derived from an EMBL/GenBank/DDBJ whole genome shotgun (WGS) entry which is preliminary data.</text>
</comment>
<evidence type="ECO:0000313" key="7">
    <source>
        <dbReference type="EMBL" id="KAG9344844.1"/>
    </source>
</evidence>
<dbReference type="InterPro" id="IPR002172">
    <property type="entry name" value="LDrepeatLR_classA_rpt"/>
</dbReference>
<sequence length="202" mass="21792">MGLRALVFTAEVCGAPCVAGQFDCGDGCCVDGEPECDQQSQCSSGLDEAACGSLNSSFSRLLEIPVNEQKELPKTGPCRASMTRWYYDPMQQKCLRFNYGGCRGNENNFGDEESCMKSCESVTEKDVFTPHPDRLTEESNSGTVAVAVLLAVAILIALGIVGYCVMKRRKKEPARPPVAAASQATAPEDTERLVYNSTTKPV</sequence>
<evidence type="ECO:0000256" key="4">
    <source>
        <dbReference type="SAM" id="Phobius"/>
    </source>
</evidence>
<evidence type="ECO:0000256" key="1">
    <source>
        <dbReference type="ARBA" id="ARBA00023157"/>
    </source>
</evidence>
<dbReference type="CDD" id="cd22624">
    <property type="entry name" value="Kunitz_HAI1_2-like"/>
    <property type="match status" value="1"/>
</dbReference>
<reference evidence="7" key="1">
    <citation type="thesis" date="2021" institute="BYU ScholarsArchive" country="Provo, UT, USA">
        <title>Applications of and Algorithms for Genome Assembly and Genomic Analyses with an Emphasis on Marine Teleosts.</title>
        <authorList>
            <person name="Pickett B.D."/>
        </authorList>
    </citation>
    <scope>NUCLEOTIDE SEQUENCE</scope>
    <source>
        <strain evidence="7">HI-2016</strain>
    </source>
</reference>
<feature type="region of interest" description="Disordered" evidence="3">
    <location>
        <begin position="171"/>
        <end position="202"/>
    </location>
</feature>
<feature type="domain" description="BPTI/Kunitz inhibitor" evidence="6">
    <location>
        <begin position="73"/>
        <end position="119"/>
    </location>
</feature>
<dbReference type="Proteomes" id="UP000824540">
    <property type="component" value="Unassembled WGS sequence"/>
</dbReference>
<dbReference type="FunFam" id="4.10.410.10:FF:000020">
    <property type="entry name" value="Collagen, type VI, alpha 3"/>
    <property type="match status" value="1"/>
</dbReference>
<evidence type="ECO:0000313" key="8">
    <source>
        <dbReference type="Proteomes" id="UP000824540"/>
    </source>
</evidence>
<dbReference type="Gene3D" id="4.10.410.10">
    <property type="entry name" value="Pancreatic trypsin inhibitor Kunitz domain"/>
    <property type="match status" value="1"/>
</dbReference>
<keyword evidence="4" id="KW-1133">Transmembrane helix</keyword>
<dbReference type="GO" id="GO:0030198">
    <property type="term" value="P:extracellular matrix organization"/>
    <property type="evidence" value="ECO:0007669"/>
    <property type="project" value="TreeGrafter"/>
</dbReference>
<name>A0A8T2NXI1_9TELE</name>
<dbReference type="GO" id="GO:0060429">
    <property type="term" value="P:epithelium development"/>
    <property type="evidence" value="ECO:0007669"/>
    <property type="project" value="TreeGrafter"/>
</dbReference>
<dbReference type="PANTHER" id="PTHR46750:SF1">
    <property type="entry name" value="KUNITZ-TYPE PROTEASE INHIBITOR 1"/>
    <property type="match status" value="1"/>
</dbReference>
<dbReference type="GO" id="GO:0004867">
    <property type="term" value="F:serine-type endopeptidase inhibitor activity"/>
    <property type="evidence" value="ECO:0007669"/>
    <property type="project" value="InterPro"/>
</dbReference>
<keyword evidence="4" id="KW-0472">Membrane</keyword>
<keyword evidence="4" id="KW-0812">Transmembrane</keyword>
<feature type="signal peptide" evidence="5">
    <location>
        <begin position="1"/>
        <end position="20"/>
    </location>
</feature>
<dbReference type="PRINTS" id="PR00759">
    <property type="entry name" value="BASICPTASE"/>
</dbReference>
<dbReference type="PANTHER" id="PTHR46750">
    <property type="entry name" value="KUNITZ-TYPE PROTEASE INHIBITOR 1"/>
    <property type="match status" value="1"/>
</dbReference>
<dbReference type="GO" id="GO:0008544">
    <property type="term" value="P:epidermis development"/>
    <property type="evidence" value="ECO:0007669"/>
    <property type="project" value="TreeGrafter"/>
</dbReference>
<evidence type="ECO:0000259" key="6">
    <source>
        <dbReference type="PROSITE" id="PS50279"/>
    </source>
</evidence>
<dbReference type="InterPro" id="IPR002223">
    <property type="entry name" value="Kunitz_BPTI"/>
</dbReference>
<keyword evidence="8" id="KW-1185">Reference proteome</keyword>
<dbReference type="SUPFAM" id="SSF57424">
    <property type="entry name" value="LDL receptor-like module"/>
    <property type="match status" value="1"/>
</dbReference>
<gene>
    <name evidence="7" type="ORF">JZ751_010533</name>
</gene>
<dbReference type="InterPro" id="IPR020901">
    <property type="entry name" value="Prtase_inh_Kunz-CS"/>
</dbReference>
<accession>A0A8T2NXI1</accession>
<dbReference type="Pfam" id="PF00014">
    <property type="entry name" value="Kunitz_BPTI"/>
    <property type="match status" value="1"/>
</dbReference>
<keyword evidence="1 2" id="KW-1015">Disulfide bond</keyword>
<dbReference type="PROSITE" id="PS00280">
    <property type="entry name" value="BPTI_KUNITZ_1"/>
    <property type="match status" value="1"/>
</dbReference>
<dbReference type="InterPro" id="IPR036880">
    <property type="entry name" value="Kunitz_BPTI_sf"/>
</dbReference>
<organism evidence="7 8">
    <name type="scientific">Albula glossodonta</name>
    <name type="common">roundjaw bonefish</name>
    <dbReference type="NCBI Taxonomy" id="121402"/>
    <lineage>
        <taxon>Eukaryota</taxon>
        <taxon>Metazoa</taxon>
        <taxon>Chordata</taxon>
        <taxon>Craniata</taxon>
        <taxon>Vertebrata</taxon>
        <taxon>Euteleostomi</taxon>
        <taxon>Actinopterygii</taxon>
        <taxon>Neopterygii</taxon>
        <taxon>Teleostei</taxon>
        <taxon>Albuliformes</taxon>
        <taxon>Albulidae</taxon>
        <taxon>Albula</taxon>
    </lineage>
</organism>